<protein>
    <submittedName>
        <fullName evidence="2">Hypp8064 protein</fullName>
    </submittedName>
</protein>
<reference evidence="2" key="1">
    <citation type="submission" date="2022-01" db="EMBL/GenBank/DDBJ databases">
        <authorList>
            <person name="Braso-Vives M."/>
        </authorList>
    </citation>
    <scope>NUCLEOTIDE SEQUENCE</scope>
</reference>
<proteinExistence type="predicted"/>
<evidence type="ECO:0000256" key="1">
    <source>
        <dbReference type="SAM" id="MobiDB-lite"/>
    </source>
</evidence>
<evidence type="ECO:0000313" key="2">
    <source>
        <dbReference type="EMBL" id="CAH1247951.1"/>
    </source>
</evidence>
<dbReference type="Proteomes" id="UP000838412">
    <property type="component" value="Chromosome 16"/>
</dbReference>
<dbReference type="EMBL" id="OV696701">
    <property type="protein sequence ID" value="CAH1247951.1"/>
    <property type="molecule type" value="Genomic_DNA"/>
</dbReference>
<gene>
    <name evidence="2" type="primary">Hypp8064</name>
    <name evidence="2" type="ORF">BLAG_LOCUS9466</name>
</gene>
<dbReference type="OrthoDB" id="297496at2759"/>
<keyword evidence="3" id="KW-1185">Reference proteome</keyword>
<accession>A0A8J9Z5Z1</accession>
<sequence>MLGAGVFMSLEYGEEEQLRNDVYEMGKALEHLVCTASGYGSGDNCTDKPSLQNGTNTSVALLKIEKTVKERLQALANSSITLRKEDIPGIVLTEKELRQLVCRIYPGSPGTVIGSPHARPSFHGPPSRCPPKTDPAPLSAQTQTPLSDYSAIRLPAWCHVSCCQFLAHILCWKVLRAIGLPVIPAQRDATC</sequence>
<evidence type="ECO:0000313" key="3">
    <source>
        <dbReference type="Proteomes" id="UP000838412"/>
    </source>
</evidence>
<dbReference type="AlphaFoldDB" id="A0A8J9Z5Z1"/>
<name>A0A8J9Z5Z1_BRALA</name>
<feature type="region of interest" description="Disordered" evidence="1">
    <location>
        <begin position="115"/>
        <end position="142"/>
    </location>
</feature>
<organism evidence="2 3">
    <name type="scientific">Branchiostoma lanceolatum</name>
    <name type="common">Common lancelet</name>
    <name type="synonym">Amphioxus lanceolatum</name>
    <dbReference type="NCBI Taxonomy" id="7740"/>
    <lineage>
        <taxon>Eukaryota</taxon>
        <taxon>Metazoa</taxon>
        <taxon>Chordata</taxon>
        <taxon>Cephalochordata</taxon>
        <taxon>Leptocardii</taxon>
        <taxon>Amphioxiformes</taxon>
        <taxon>Branchiostomatidae</taxon>
        <taxon>Branchiostoma</taxon>
    </lineage>
</organism>